<evidence type="ECO:0000313" key="4">
    <source>
        <dbReference type="Proteomes" id="UP000694480"/>
    </source>
</evidence>
<reference evidence="3" key="1">
    <citation type="submission" date="2020-11" db="EMBL/GenBank/DDBJ databases">
        <title>Genome seq and assembly of Planobacterium sp.</title>
        <authorList>
            <person name="Chhetri G."/>
        </authorList>
    </citation>
    <scope>NUCLEOTIDE SEQUENCE</scope>
    <source>
        <strain evidence="3">GCR5</strain>
    </source>
</reference>
<dbReference type="EMBL" id="JADKYY010000009">
    <property type="protein sequence ID" value="MBF5027741.1"/>
    <property type="molecule type" value="Genomic_DNA"/>
</dbReference>
<proteinExistence type="predicted"/>
<dbReference type="Proteomes" id="UP000694480">
    <property type="component" value="Unassembled WGS sequence"/>
</dbReference>
<evidence type="ECO:0000259" key="2">
    <source>
        <dbReference type="Pfam" id="PF20545"/>
    </source>
</evidence>
<dbReference type="AlphaFoldDB" id="A0A931E8I1"/>
<keyword evidence="4" id="KW-1185">Reference proteome</keyword>
<name>A0A931E8I1_9FLAO</name>
<feature type="chain" id="PRO_5037610609" description="DUF6759 domain-containing protein" evidence="1">
    <location>
        <begin position="23"/>
        <end position="143"/>
    </location>
</feature>
<organism evidence="3 4">
    <name type="scientific">Planobacterium oryzisoli</name>
    <dbReference type="NCBI Taxonomy" id="2771435"/>
    <lineage>
        <taxon>Bacteria</taxon>
        <taxon>Pseudomonadati</taxon>
        <taxon>Bacteroidota</taxon>
        <taxon>Flavobacteriia</taxon>
        <taxon>Flavobacteriales</taxon>
        <taxon>Weeksellaceae</taxon>
        <taxon>Chryseobacterium group</taxon>
        <taxon>Chryseobacterium</taxon>
    </lineage>
</organism>
<evidence type="ECO:0000313" key="3">
    <source>
        <dbReference type="EMBL" id="MBF5027741.1"/>
    </source>
</evidence>
<feature type="domain" description="DUF6759" evidence="2">
    <location>
        <begin position="51"/>
        <end position="142"/>
    </location>
</feature>
<protein>
    <recommendedName>
        <fullName evidence="2">DUF6759 domain-containing protein</fullName>
    </recommendedName>
</protein>
<dbReference type="InterPro" id="IPR046647">
    <property type="entry name" value="DUF6759"/>
</dbReference>
<accession>A0A931E8I1</accession>
<keyword evidence="1" id="KW-0732">Signal</keyword>
<gene>
    <name evidence="3" type="ORF">IC612_08010</name>
</gene>
<comment type="caution">
    <text evidence="3">The sequence shown here is derived from an EMBL/GenBank/DDBJ whole genome shotgun (WGS) entry which is preliminary data.</text>
</comment>
<dbReference type="PROSITE" id="PS51257">
    <property type="entry name" value="PROKAR_LIPOPROTEIN"/>
    <property type="match status" value="1"/>
</dbReference>
<dbReference type="RefSeq" id="WP_194739667.1">
    <property type="nucleotide sequence ID" value="NZ_JADKYY010000009.1"/>
</dbReference>
<dbReference type="Pfam" id="PF20545">
    <property type="entry name" value="DUF6759"/>
    <property type="match status" value="1"/>
</dbReference>
<feature type="signal peptide" evidence="1">
    <location>
        <begin position="1"/>
        <end position="22"/>
    </location>
</feature>
<evidence type="ECO:0000256" key="1">
    <source>
        <dbReference type="SAM" id="SignalP"/>
    </source>
</evidence>
<sequence length="143" mass="15738">MIRTFISAFLFLLAVSCAPTLPKEAPTSTQEKSIPLAEDEFTELMRLDSLSKHKVAAESIDVLLSSGPDDPRMSLIVRNNSLCNIIVDITDKSSNTRRLPVVAGKINYIVLLKGMYTLKSSICGAMYFSTKEFTDSTTIILSD</sequence>